<gene>
    <name evidence="2" type="ORF">MSTHC_0161</name>
</gene>
<dbReference type="RefSeq" id="WP_048166504.1">
    <property type="nucleotide sequence ID" value="NZ_CP009502.1"/>
</dbReference>
<keyword evidence="1" id="KW-0472">Membrane</keyword>
<accession>A0A0E3H9P8</accession>
<name>A0A0E3H9P8_METTE</name>
<keyword evidence="1" id="KW-0812">Transmembrane</keyword>
<organism evidence="2 3">
    <name type="scientific">Methanosarcina thermophila CHTI-55</name>
    <dbReference type="NCBI Taxonomy" id="1434121"/>
    <lineage>
        <taxon>Archaea</taxon>
        <taxon>Methanobacteriati</taxon>
        <taxon>Methanobacteriota</taxon>
        <taxon>Stenosarchaea group</taxon>
        <taxon>Methanomicrobia</taxon>
        <taxon>Methanosarcinales</taxon>
        <taxon>Methanosarcinaceae</taxon>
        <taxon>Methanosarcina</taxon>
    </lineage>
</organism>
<feature type="transmembrane region" description="Helical" evidence="1">
    <location>
        <begin position="255"/>
        <end position="274"/>
    </location>
</feature>
<dbReference type="Proteomes" id="UP000056925">
    <property type="component" value="Chromosome"/>
</dbReference>
<dbReference type="KEGG" id="mthe:MSTHC_0161"/>
<evidence type="ECO:0000256" key="1">
    <source>
        <dbReference type="SAM" id="Phobius"/>
    </source>
</evidence>
<protein>
    <submittedName>
        <fullName evidence="2">Uncharacterized protein</fullName>
    </submittedName>
</protein>
<evidence type="ECO:0000313" key="3">
    <source>
        <dbReference type="Proteomes" id="UP000056925"/>
    </source>
</evidence>
<sequence>MIVGTKFRAYTFLVVALLMNTLILPGTALATDSSSDILENISYDKDSLRFAEILDNFETVTSNPDVFLNDVADGKVKLKLLGKEFDLELENTHILSDDAKVFIENETGTYIIPAAKINTYRGKVIGEENSSAGFAVSDEVVIGQIEIENICYAIELTNKTVDGKVVLVVYSSDDVKKHENEEFVYCGVEEQPSLNGTFPINSHEADYNSSNSIEYETDSSNRKSILDNIKNSNVKENIHVADLENNTINGSTQKLPFRGFVLAIIAITTIALTFEKRKYK</sequence>
<proteinExistence type="predicted"/>
<dbReference type="AlphaFoldDB" id="A0A0E3H9P8"/>
<dbReference type="GeneID" id="41601421"/>
<dbReference type="HOGENOM" id="CLU_992528_0_0_2"/>
<evidence type="ECO:0000313" key="2">
    <source>
        <dbReference type="EMBL" id="AKB14479.1"/>
    </source>
</evidence>
<keyword evidence="1" id="KW-1133">Transmembrane helix</keyword>
<reference evidence="2 3" key="1">
    <citation type="submission" date="2014-07" db="EMBL/GenBank/DDBJ databases">
        <title>Methanogenic archaea and the global carbon cycle.</title>
        <authorList>
            <person name="Henriksen J.R."/>
            <person name="Luke J."/>
            <person name="Reinhart S."/>
            <person name="Benedict M.N."/>
            <person name="Youngblut N.D."/>
            <person name="Metcalf M.E."/>
            <person name="Whitaker R.J."/>
            <person name="Metcalf W.W."/>
        </authorList>
    </citation>
    <scope>NUCLEOTIDE SEQUENCE [LARGE SCALE GENOMIC DNA]</scope>
    <source>
        <strain evidence="2 3">CHTI-55</strain>
    </source>
</reference>
<dbReference type="PATRIC" id="fig|1434121.4.peg.205"/>
<dbReference type="EMBL" id="CP009502">
    <property type="protein sequence ID" value="AKB14479.1"/>
    <property type="molecule type" value="Genomic_DNA"/>
</dbReference>